<sequence>SAIEAVVADMLAPRPMDRLVCGDVGFGKTEVAMRAAFVAVHSGKQVAVLVPTTLLAQQHYNSFRDRFADWPVSVEVMSRFKSAKEVENAARLLAEGKIDILIGTHKLLQEDVKFANLGLVVIDEEHRFGVRQKEQLKALRSEVDILTLTATPIP</sequence>
<dbReference type="InterPro" id="IPR047112">
    <property type="entry name" value="RecG/Mfd"/>
</dbReference>
<evidence type="ECO:0000259" key="6">
    <source>
        <dbReference type="PROSITE" id="PS51192"/>
    </source>
</evidence>
<name>A0A3M5ECG0_PSEAI</name>
<evidence type="ECO:0000313" key="8">
    <source>
        <dbReference type="Proteomes" id="UP000270834"/>
    </source>
</evidence>
<dbReference type="PANTHER" id="PTHR47964:SF1">
    <property type="entry name" value="ATP-DEPENDENT DNA HELICASE HOMOLOG RECG, CHLOROPLASTIC"/>
    <property type="match status" value="1"/>
</dbReference>
<feature type="non-terminal residue" evidence="7">
    <location>
        <position position="1"/>
    </location>
</feature>
<organism evidence="7 8">
    <name type="scientific">Pseudomonas aeruginosa</name>
    <dbReference type="NCBI Taxonomy" id="287"/>
    <lineage>
        <taxon>Bacteria</taxon>
        <taxon>Pseudomonadati</taxon>
        <taxon>Pseudomonadota</taxon>
        <taxon>Gammaproteobacteria</taxon>
        <taxon>Pseudomonadales</taxon>
        <taxon>Pseudomonadaceae</taxon>
        <taxon>Pseudomonas</taxon>
    </lineage>
</organism>
<dbReference type="AlphaFoldDB" id="A0A3M5ECG0"/>
<keyword evidence="3" id="KW-0067">ATP-binding</keyword>
<dbReference type="Pfam" id="PF00270">
    <property type="entry name" value="DEAD"/>
    <property type="match status" value="1"/>
</dbReference>
<dbReference type="SUPFAM" id="SSF52540">
    <property type="entry name" value="P-loop containing nucleoside triphosphate hydrolases"/>
    <property type="match status" value="1"/>
</dbReference>
<evidence type="ECO:0000256" key="5">
    <source>
        <dbReference type="ARBA" id="ARBA00023204"/>
    </source>
</evidence>
<dbReference type="Proteomes" id="UP000270834">
    <property type="component" value="Unassembled WGS sequence"/>
</dbReference>
<dbReference type="GO" id="GO:0006281">
    <property type="term" value="P:DNA repair"/>
    <property type="evidence" value="ECO:0007669"/>
    <property type="project" value="UniProtKB-KW"/>
</dbReference>
<dbReference type="SMART" id="SM00487">
    <property type="entry name" value="DEXDc"/>
    <property type="match status" value="1"/>
</dbReference>
<keyword evidence="5" id="KW-0234">DNA repair</keyword>
<dbReference type="Gene3D" id="3.40.50.300">
    <property type="entry name" value="P-loop containing nucleotide triphosphate hydrolases"/>
    <property type="match status" value="1"/>
</dbReference>
<keyword evidence="4" id="KW-0238">DNA-binding</keyword>
<evidence type="ECO:0000256" key="2">
    <source>
        <dbReference type="ARBA" id="ARBA00022801"/>
    </source>
</evidence>
<dbReference type="EMBL" id="RBSQ01000387">
    <property type="protein sequence ID" value="RMS59204.1"/>
    <property type="molecule type" value="Genomic_DNA"/>
</dbReference>
<dbReference type="GO" id="GO:0003678">
    <property type="term" value="F:DNA helicase activity"/>
    <property type="evidence" value="ECO:0007669"/>
    <property type="project" value="TreeGrafter"/>
</dbReference>
<keyword evidence="3" id="KW-0547">Nucleotide-binding</keyword>
<evidence type="ECO:0000256" key="1">
    <source>
        <dbReference type="ARBA" id="ARBA00022763"/>
    </source>
</evidence>
<keyword evidence="1" id="KW-0227">DNA damage</keyword>
<dbReference type="InterPro" id="IPR027417">
    <property type="entry name" value="P-loop_NTPase"/>
</dbReference>
<dbReference type="InterPro" id="IPR011545">
    <property type="entry name" value="DEAD/DEAH_box_helicase_dom"/>
</dbReference>
<evidence type="ECO:0000313" key="7">
    <source>
        <dbReference type="EMBL" id="RMS59204.1"/>
    </source>
</evidence>
<dbReference type="PANTHER" id="PTHR47964">
    <property type="entry name" value="ATP-DEPENDENT DNA HELICASE HOMOLOG RECG, CHLOROPLASTIC"/>
    <property type="match status" value="1"/>
</dbReference>
<dbReference type="GO" id="GO:0016787">
    <property type="term" value="F:hydrolase activity"/>
    <property type="evidence" value="ECO:0007669"/>
    <property type="project" value="UniProtKB-KW"/>
</dbReference>
<dbReference type="InterPro" id="IPR014001">
    <property type="entry name" value="Helicase_ATP-bd"/>
</dbReference>
<comment type="caution">
    <text evidence="7">The sequence shown here is derived from an EMBL/GenBank/DDBJ whole genome shotgun (WGS) entry which is preliminary data.</text>
</comment>
<accession>A0A3M5ECG0</accession>
<proteinExistence type="predicted"/>
<feature type="domain" description="Helicase ATP-binding" evidence="6">
    <location>
        <begin position="9"/>
        <end position="154"/>
    </location>
</feature>
<feature type="non-terminal residue" evidence="7">
    <location>
        <position position="154"/>
    </location>
</feature>
<keyword evidence="2" id="KW-0378">Hydrolase</keyword>
<reference evidence="7 8" key="1">
    <citation type="submission" date="2018-08" db="EMBL/GenBank/DDBJ databases">
        <title>Recombination of ecologically and evolutionarily significant loci maintains genetic cohesion in the Pseudomonas syringae species complex.</title>
        <authorList>
            <person name="Dillon M."/>
            <person name="Thakur S."/>
            <person name="Almeida R.N.D."/>
            <person name="Weir B.S."/>
            <person name="Guttman D.S."/>
        </authorList>
    </citation>
    <scope>NUCLEOTIDE SEQUENCE [LARGE SCALE GENOMIC DNA]</scope>
    <source>
        <strain evidence="7 8">ICMP 7846</strain>
    </source>
</reference>
<protein>
    <recommendedName>
        <fullName evidence="6">Helicase ATP-binding domain-containing protein</fullName>
    </recommendedName>
</protein>
<gene>
    <name evidence="7" type="ORF">ALP65_04014</name>
</gene>
<evidence type="ECO:0000256" key="3">
    <source>
        <dbReference type="ARBA" id="ARBA00022806"/>
    </source>
</evidence>
<keyword evidence="3" id="KW-0347">Helicase</keyword>
<dbReference type="PROSITE" id="PS51192">
    <property type="entry name" value="HELICASE_ATP_BIND_1"/>
    <property type="match status" value="1"/>
</dbReference>
<dbReference type="GO" id="GO:0003677">
    <property type="term" value="F:DNA binding"/>
    <property type="evidence" value="ECO:0007669"/>
    <property type="project" value="UniProtKB-KW"/>
</dbReference>
<evidence type="ECO:0000256" key="4">
    <source>
        <dbReference type="ARBA" id="ARBA00023125"/>
    </source>
</evidence>
<dbReference type="GO" id="GO:0005524">
    <property type="term" value="F:ATP binding"/>
    <property type="evidence" value="ECO:0007669"/>
    <property type="project" value="InterPro"/>
</dbReference>